<dbReference type="PANTHER" id="PTHR46663:SF2">
    <property type="entry name" value="GGDEF DOMAIN-CONTAINING PROTEIN"/>
    <property type="match status" value="1"/>
</dbReference>
<dbReference type="Gene3D" id="3.30.70.270">
    <property type="match status" value="1"/>
</dbReference>
<keyword evidence="1" id="KW-1133">Transmembrane helix</keyword>
<evidence type="ECO:0000313" key="4">
    <source>
        <dbReference type="Proteomes" id="UP001500975"/>
    </source>
</evidence>
<dbReference type="SMART" id="SM00267">
    <property type="entry name" value="GGDEF"/>
    <property type="match status" value="1"/>
</dbReference>
<feature type="transmembrane region" description="Helical" evidence="1">
    <location>
        <begin position="41"/>
        <end position="62"/>
    </location>
</feature>
<keyword evidence="1" id="KW-0812">Transmembrane</keyword>
<feature type="transmembrane region" description="Helical" evidence="1">
    <location>
        <begin position="74"/>
        <end position="94"/>
    </location>
</feature>
<dbReference type="Pfam" id="PF00990">
    <property type="entry name" value="GGDEF"/>
    <property type="match status" value="1"/>
</dbReference>
<comment type="caution">
    <text evidence="3">The sequence shown here is derived from an EMBL/GenBank/DDBJ whole genome shotgun (WGS) entry which is preliminary data.</text>
</comment>
<dbReference type="InterPro" id="IPR029787">
    <property type="entry name" value="Nucleotide_cyclase"/>
</dbReference>
<keyword evidence="1" id="KW-0472">Membrane</keyword>
<keyword evidence="4" id="KW-1185">Reference proteome</keyword>
<dbReference type="InterPro" id="IPR052163">
    <property type="entry name" value="DGC-Regulatory_Protein"/>
</dbReference>
<sequence length="283" mass="29903">MQKAQLSAPRVAGLLVIVLAAILAVHWVIGLGAIARLVPGSLSIGLVNPLLFLAIGVCFFGCTQPPGAAAHTAWVWALRVCIVALIGLPLSHLLEGAAGVSLGLDFPRADARPSPLNPHPGRLSPNTGLLNRSGFEAWLEQQGSTRSLALLYIDLDRFKQVNDTHGHAVGDQLLQQFARRLQALVRPTDAVARLGGDEFAVALAGMRDVAHADAVAEKVVAAAQPRFEIAELQLEIGASVGVALGTDGAESWRGLIARADRMLYQAKEGGRGRHASGAQRSRR</sequence>
<dbReference type="PANTHER" id="PTHR46663">
    <property type="entry name" value="DIGUANYLATE CYCLASE DGCT-RELATED"/>
    <property type="match status" value="1"/>
</dbReference>
<organism evidence="3 4">
    <name type="scientific">Variovorax defluvii</name>
    <dbReference type="NCBI Taxonomy" id="913761"/>
    <lineage>
        <taxon>Bacteria</taxon>
        <taxon>Pseudomonadati</taxon>
        <taxon>Pseudomonadota</taxon>
        <taxon>Betaproteobacteria</taxon>
        <taxon>Burkholderiales</taxon>
        <taxon>Comamonadaceae</taxon>
        <taxon>Variovorax</taxon>
    </lineage>
</organism>
<dbReference type="RefSeq" id="WP_345536941.1">
    <property type="nucleotide sequence ID" value="NZ_BAABGJ010000011.1"/>
</dbReference>
<name>A0ABP8HBR0_9BURK</name>
<evidence type="ECO:0000313" key="3">
    <source>
        <dbReference type="EMBL" id="GAA4337142.1"/>
    </source>
</evidence>
<dbReference type="InterPro" id="IPR000160">
    <property type="entry name" value="GGDEF_dom"/>
</dbReference>
<feature type="transmembrane region" description="Helical" evidence="1">
    <location>
        <begin position="12"/>
        <end position="35"/>
    </location>
</feature>
<dbReference type="Proteomes" id="UP001500975">
    <property type="component" value="Unassembled WGS sequence"/>
</dbReference>
<dbReference type="NCBIfam" id="TIGR00254">
    <property type="entry name" value="GGDEF"/>
    <property type="match status" value="1"/>
</dbReference>
<feature type="domain" description="GGDEF" evidence="2">
    <location>
        <begin position="146"/>
        <end position="279"/>
    </location>
</feature>
<dbReference type="InterPro" id="IPR043128">
    <property type="entry name" value="Rev_trsase/Diguanyl_cyclase"/>
</dbReference>
<evidence type="ECO:0000259" key="2">
    <source>
        <dbReference type="PROSITE" id="PS50887"/>
    </source>
</evidence>
<proteinExistence type="predicted"/>
<dbReference type="CDD" id="cd01949">
    <property type="entry name" value="GGDEF"/>
    <property type="match status" value="1"/>
</dbReference>
<reference evidence="4" key="1">
    <citation type="journal article" date="2019" name="Int. J. Syst. Evol. Microbiol.">
        <title>The Global Catalogue of Microorganisms (GCM) 10K type strain sequencing project: providing services to taxonomists for standard genome sequencing and annotation.</title>
        <authorList>
            <consortium name="The Broad Institute Genomics Platform"/>
            <consortium name="The Broad Institute Genome Sequencing Center for Infectious Disease"/>
            <person name="Wu L."/>
            <person name="Ma J."/>
        </authorList>
    </citation>
    <scope>NUCLEOTIDE SEQUENCE [LARGE SCALE GENOMIC DNA]</scope>
    <source>
        <strain evidence="4">JCM 17804</strain>
    </source>
</reference>
<dbReference type="SUPFAM" id="SSF55073">
    <property type="entry name" value="Nucleotide cyclase"/>
    <property type="match status" value="1"/>
</dbReference>
<evidence type="ECO:0000256" key="1">
    <source>
        <dbReference type="SAM" id="Phobius"/>
    </source>
</evidence>
<protein>
    <recommendedName>
        <fullName evidence="2">GGDEF domain-containing protein</fullName>
    </recommendedName>
</protein>
<accession>A0ABP8HBR0</accession>
<dbReference type="EMBL" id="BAABGJ010000011">
    <property type="protein sequence ID" value="GAA4337142.1"/>
    <property type="molecule type" value="Genomic_DNA"/>
</dbReference>
<gene>
    <name evidence="3" type="ORF">GCM10023165_15030</name>
</gene>
<dbReference type="PROSITE" id="PS50887">
    <property type="entry name" value="GGDEF"/>
    <property type="match status" value="1"/>
</dbReference>